<feature type="domain" description="Peptidase S8/S53" evidence="6">
    <location>
        <begin position="44"/>
        <end position="312"/>
    </location>
</feature>
<dbReference type="PROSITE" id="PS00137">
    <property type="entry name" value="SUBTILASE_HIS"/>
    <property type="match status" value="1"/>
</dbReference>
<comment type="caution">
    <text evidence="7">The sequence shown here is derived from an EMBL/GenBank/DDBJ whole genome shotgun (WGS) entry which is preliminary data.</text>
</comment>
<dbReference type="InterPro" id="IPR015500">
    <property type="entry name" value="Peptidase_S8_subtilisin-rel"/>
</dbReference>
<dbReference type="InterPro" id="IPR023827">
    <property type="entry name" value="Peptidase_S8_Asp-AS"/>
</dbReference>
<evidence type="ECO:0000256" key="1">
    <source>
        <dbReference type="ARBA" id="ARBA00011073"/>
    </source>
</evidence>
<keyword evidence="4 5" id="KW-0720">Serine protease</keyword>
<dbReference type="InterPro" id="IPR000209">
    <property type="entry name" value="Peptidase_S8/S53_dom"/>
</dbReference>
<protein>
    <submittedName>
        <fullName evidence="7">S8 family peptidase</fullName>
    </submittedName>
</protein>
<dbReference type="GO" id="GO:0006508">
    <property type="term" value="P:proteolysis"/>
    <property type="evidence" value="ECO:0007669"/>
    <property type="project" value="UniProtKB-KW"/>
</dbReference>
<keyword evidence="2 5" id="KW-0645">Protease</keyword>
<evidence type="ECO:0000259" key="6">
    <source>
        <dbReference type="Pfam" id="PF00082"/>
    </source>
</evidence>
<comment type="similarity">
    <text evidence="1 5">Belongs to the peptidase S8 family.</text>
</comment>
<dbReference type="Proteomes" id="UP000323664">
    <property type="component" value="Unassembled WGS sequence"/>
</dbReference>
<dbReference type="PANTHER" id="PTHR43399">
    <property type="entry name" value="SUBTILISIN-RELATED"/>
    <property type="match status" value="1"/>
</dbReference>
<dbReference type="GO" id="GO:0004252">
    <property type="term" value="F:serine-type endopeptidase activity"/>
    <property type="evidence" value="ECO:0007669"/>
    <property type="project" value="UniProtKB-UniRule"/>
</dbReference>
<dbReference type="OrthoDB" id="9798386at2"/>
<proteinExistence type="inferred from homology"/>
<dbReference type="Gene3D" id="3.40.50.200">
    <property type="entry name" value="Peptidase S8/S53 domain"/>
    <property type="match status" value="1"/>
</dbReference>
<accession>A0A5M9WLS5</accession>
<dbReference type="AlphaFoldDB" id="A0A5M9WLS5"/>
<evidence type="ECO:0000256" key="3">
    <source>
        <dbReference type="ARBA" id="ARBA00022801"/>
    </source>
</evidence>
<reference evidence="7 8" key="1">
    <citation type="journal article" date="2019" name="J. Ind. Microbiol. Biotechnol.">
        <title>Paenibacillus amylolyticus 27C64 has a diverse set of carbohydrate-active enzymes and complete pectin deconstruction system.</title>
        <authorList>
            <person name="Keggi C."/>
            <person name="Doran-Peterson J."/>
        </authorList>
    </citation>
    <scope>NUCLEOTIDE SEQUENCE [LARGE SCALE GENOMIC DNA]</scope>
    <source>
        <strain evidence="7 8">27C64</strain>
    </source>
</reference>
<keyword evidence="3 5" id="KW-0378">Hydrolase</keyword>
<dbReference type="SUPFAM" id="SSF52743">
    <property type="entry name" value="Subtilisin-like"/>
    <property type="match status" value="1"/>
</dbReference>
<dbReference type="PRINTS" id="PR00723">
    <property type="entry name" value="SUBTILISIN"/>
</dbReference>
<feature type="active site" description="Charge relay system" evidence="5">
    <location>
        <position position="89"/>
    </location>
</feature>
<feature type="active site" description="Charge relay system" evidence="5">
    <location>
        <position position="53"/>
    </location>
</feature>
<dbReference type="Pfam" id="PF00082">
    <property type="entry name" value="Peptidase_S8"/>
    <property type="match status" value="1"/>
</dbReference>
<evidence type="ECO:0000256" key="2">
    <source>
        <dbReference type="ARBA" id="ARBA00022670"/>
    </source>
</evidence>
<feature type="active site" description="Charge relay system" evidence="5">
    <location>
        <position position="263"/>
    </location>
</feature>
<dbReference type="PANTHER" id="PTHR43399:SF4">
    <property type="entry name" value="CELL WALL-ASSOCIATED PROTEASE"/>
    <property type="match status" value="1"/>
</dbReference>
<dbReference type="RefSeq" id="WP_123062437.1">
    <property type="nucleotide sequence ID" value="NZ_RIAS01000001.1"/>
</dbReference>
<dbReference type="InterPro" id="IPR022398">
    <property type="entry name" value="Peptidase_S8_His-AS"/>
</dbReference>
<organism evidence="7 8">
    <name type="scientific">Paenibacillus amylolyticus</name>
    <dbReference type="NCBI Taxonomy" id="1451"/>
    <lineage>
        <taxon>Bacteria</taxon>
        <taxon>Bacillati</taxon>
        <taxon>Bacillota</taxon>
        <taxon>Bacilli</taxon>
        <taxon>Bacillales</taxon>
        <taxon>Paenibacillaceae</taxon>
        <taxon>Paenibacillus</taxon>
    </lineage>
</organism>
<evidence type="ECO:0000256" key="5">
    <source>
        <dbReference type="PROSITE-ProRule" id="PRU01240"/>
    </source>
</evidence>
<dbReference type="PROSITE" id="PS00136">
    <property type="entry name" value="SUBTILASE_ASP"/>
    <property type="match status" value="1"/>
</dbReference>
<dbReference type="InterPro" id="IPR034202">
    <property type="entry name" value="Subtilisin_Carlsberg-like"/>
</dbReference>
<dbReference type="InterPro" id="IPR051048">
    <property type="entry name" value="Peptidase_S8/S53_subtilisin"/>
</dbReference>
<gene>
    <name evidence="7" type="ORF">EC604_01495</name>
</gene>
<dbReference type="InterPro" id="IPR036852">
    <property type="entry name" value="Peptidase_S8/S53_dom_sf"/>
</dbReference>
<name>A0A5M9WLS5_PAEAM</name>
<dbReference type="PROSITE" id="PS51892">
    <property type="entry name" value="SUBTILASE"/>
    <property type="match status" value="1"/>
</dbReference>
<dbReference type="CDD" id="cd07477">
    <property type="entry name" value="Peptidases_S8_Subtilisin_subset"/>
    <property type="match status" value="1"/>
</dbReference>
<evidence type="ECO:0000313" key="8">
    <source>
        <dbReference type="Proteomes" id="UP000323664"/>
    </source>
</evidence>
<evidence type="ECO:0000313" key="7">
    <source>
        <dbReference type="EMBL" id="KAA8782522.1"/>
    </source>
</evidence>
<sequence length="325" mass="34929">MSRVQLAPTKLLTDESKPELISEETPSGVKLIEAPYMWNLGYKGKGVVIAVLDSGCDVNHPDLKGRIIGGYNFTIEGEGEHDYMDYHWHGTHVAGTIAAIENQEGIVGVAPEASLLILKVLMRKNCSSTDGSIGFTEWVTKAIRYALSWRGPSGERVKIISMSIVNESEDNTVRAMHEAIQDAVKQDVLVVACAGNSGGDCGPENDEKSYPGYYSEVVSVASVALDKTMPCRSTNSNIDLVAPGEMILSTFPGGGTQMASGCSMAVPHISGAAALLVNQFEKDFGRSPTESELYAQIIKHTYPLGNDKREEGNGLLILKGRSNSC</sequence>
<dbReference type="EMBL" id="RIAS01000001">
    <property type="protein sequence ID" value="KAA8782522.1"/>
    <property type="molecule type" value="Genomic_DNA"/>
</dbReference>
<evidence type="ECO:0000256" key="4">
    <source>
        <dbReference type="ARBA" id="ARBA00022825"/>
    </source>
</evidence>